<dbReference type="InterPro" id="IPR000504">
    <property type="entry name" value="RRM_dom"/>
</dbReference>
<dbReference type="PANTHER" id="PTHR48033">
    <property type="entry name" value="RNA-BINDING (RRM/RBD/RNP MOTIFS) FAMILY PROTEIN"/>
    <property type="match status" value="1"/>
</dbReference>
<dbReference type="Gene3D" id="3.30.70.330">
    <property type="match status" value="3"/>
</dbReference>
<dbReference type="GO" id="GO:0010468">
    <property type="term" value="P:regulation of gene expression"/>
    <property type="evidence" value="ECO:0007669"/>
    <property type="project" value="TreeGrafter"/>
</dbReference>
<dbReference type="EMBL" id="HBEC01033499">
    <property type="protein sequence ID" value="CAD8300447.1"/>
    <property type="molecule type" value="Transcribed_RNA"/>
</dbReference>
<feature type="domain" description="RRM" evidence="5">
    <location>
        <begin position="128"/>
        <end position="204"/>
    </location>
</feature>
<name>A0A7R9VP11_9CHLO</name>
<dbReference type="SUPFAM" id="SSF54928">
    <property type="entry name" value="RNA-binding domain, RBD"/>
    <property type="match status" value="3"/>
</dbReference>
<sequence length="600" mass="62235">MHPSGQMVSAAGVLDGHVAGGGPTGDAVTAAAAVAAAQAACRKLAILGLPWDTSEDTLREYFSQFGALEHAEVMKDRYTGKSRGFGFVSFVEADAAMRALGTEHMIDGRRCEAKIALPKGDLTPPRTTRIFVARIPPSVTEPQFRSYFEGFGKLQDAYMPKDHAKQGYRGIGFVTYAMPDSVEKIMASKHWLNGHEIAIDRATPKEEPGGMMRGVGAGGLLAPPGAAPTGGMFQRTPMTGATSRRSFDNGANIIGPGLVHAGMGGQYPNANYSSLRALSEDREGQSMRAASRLDPVMEMSPACGFHAGDQPGRAPGGMPGLQQLGLQGGQSSAAAAVAAATNAALQNLAHSQQESMGGYAGMGGIGGSASAALQSLQHDLSANLLASAGLGPAPPKPSQAGGSGGGSNMGGLGSGVMSADMNAAMQQLMAAAAQAQAQVQAQAHAHAQAQSGRRSFDAHMTRLENPAIVSARAGPRIFIGKLTKETSELDVKEYFSRFGYVMDVYLPKSKDNKMEHRGFGFVTFETEAAIQRVVQHGTHRLRGSTIAIDLAMPKIEEAALLEGALGEASGGGAGGGSGALDRSSLNSQLQQLSLMTQRLG</sequence>
<feature type="domain" description="RRM" evidence="5">
    <location>
        <begin position="475"/>
        <end position="553"/>
    </location>
</feature>
<comment type="subcellular location">
    <subcellularLocation>
        <location evidence="1">Nucleus</location>
    </subcellularLocation>
</comment>
<evidence type="ECO:0000256" key="1">
    <source>
        <dbReference type="ARBA" id="ARBA00004123"/>
    </source>
</evidence>
<dbReference type="AlphaFoldDB" id="A0A7R9VP11"/>
<gene>
    <name evidence="6" type="ORF">CEUR00632_LOCUS15574</name>
</gene>
<feature type="region of interest" description="Disordered" evidence="4">
    <location>
        <begin position="387"/>
        <end position="411"/>
    </location>
</feature>
<dbReference type="PANTHER" id="PTHR48033:SF10">
    <property type="entry name" value="RNA-BINDING PROTEIN SQUID"/>
    <property type="match status" value="1"/>
</dbReference>
<feature type="compositionally biased region" description="Gly residues" evidence="4">
    <location>
        <begin position="401"/>
        <end position="411"/>
    </location>
</feature>
<evidence type="ECO:0000256" key="2">
    <source>
        <dbReference type="ARBA" id="ARBA00023242"/>
    </source>
</evidence>
<evidence type="ECO:0000259" key="5">
    <source>
        <dbReference type="PROSITE" id="PS50102"/>
    </source>
</evidence>
<evidence type="ECO:0000256" key="3">
    <source>
        <dbReference type="PROSITE-ProRule" id="PRU00176"/>
    </source>
</evidence>
<evidence type="ECO:0000256" key="4">
    <source>
        <dbReference type="SAM" id="MobiDB-lite"/>
    </source>
</evidence>
<feature type="domain" description="RRM" evidence="5">
    <location>
        <begin position="42"/>
        <end position="118"/>
    </location>
</feature>
<dbReference type="InterPro" id="IPR035979">
    <property type="entry name" value="RBD_domain_sf"/>
</dbReference>
<organism evidence="6">
    <name type="scientific">Chlamydomonas euryale</name>
    <dbReference type="NCBI Taxonomy" id="1486919"/>
    <lineage>
        <taxon>Eukaryota</taxon>
        <taxon>Viridiplantae</taxon>
        <taxon>Chlorophyta</taxon>
        <taxon>core chlorophytes</taxon>
        <taxon>Chlorophyceae</taxon>
        <taxon>CS clade</taxon>
        <taxon>Chlamydomonadales</taxon>
        <taxon>Chlamydomonadaceae</taxon>
        <taxon>Chlamydomonas</taxon>
    </lineage>
</organism>
<dbReference type="GO" id="GO:0005654">
    <property type="term" value="C:nucleoplasm"/>
    <property type="evidence" value="ECO:0007669"/>
    <property type="project" value="TreeGrafter"/>
</dbReference>
<dbReference type="InterPro" id="IPR012677">
    <property type="entry name" value="Nucleotide-bd_a/b_plait_sf"/>
</dbReference>
<evidence type="ECO:0000313" key="6">
    <source>
        <dbReference type="EMBL" id="CAD8300447.1"/>
    </source>
</evidence>
<dbReference type="GO" id="GO:0000785">
    <property type="term" value="C:chromatin"/>
    <property type="evidence" value="ECO:0007669"/>
    <property type="project" value="TreeGrafter"/>
</dbReference>
<protein>
    <recommendedName>
        <fullName evidence="5">RRM domain-containing protein</fullName>
    </recommendedName>
</protein>
<dbReference type="GO" id="GO:0003723">
    <property type="term" value="F:RNA binding"/>
    <property type="evidence" value="ECO:0007669"/>
    <property type="project" value="UniProtKB-UniRule"/>
</dbReference>
<proteinExistence type="predicted"/>
<dbReference type="SMART" id="SM00360">
    <property type="entry name" value="RRM"/>
    <property type="match status" value="3"/>
</dbReference>
<keyword evidence="3" id="KW-0694">RNA-binding</keyword>
<reference evidence="6" key="1">
    <citation type="submission" date="2021-01" db="EMBL/GenBank/DDBJ databases">
        <authorList>
            <person name="Corre E."/>
            <person name="Pelletier E."/>
            <person name="Niang G."/>
            <person name="Scheremetjew M."/>
            <person name="Finn R."/>
            <person name="Kale V."/>
            <person name="Holt S."/>
            <person name="Cochrane G."/>
            <person name="Meng A."/>
            <person name="Brown T."/>
            <person name="Cohen L."/>
        </authorList>
    </citation>
    <scope>NUCLEOTIDE SEQUENCE</scope>
    <source>
        <strain evidence="6">CCMP219</strain>
    </source>
</reference>
<accession>A0A7R9VP11</accession>
<keyword evidence="2" id="KW-0539">Nucleus</keyword>
<dbReference type="PROSITE" id="PS50102">
    <property type="entry name" value="RRM"/>
    <property type="match status" value="3"/>
</dbReference>
<dbReference type="FunFam" id="3.30.70.330:FF:000364">
    <property type="entry name" value="heterogeneous nuclear ribonucleoprotein 1"/>
    <property type="match status" value="1"/>
</dbReference>
<dbReference type="Pfam" id="PF00076">
    <property type="entry name" value="RRM_1"/>
    <property type="match status" value="3"/>
</dbReference>